<keyword evidence="3" id="KW-1133">Transmembrane helix</keyword>
<dbReference type="InterPro" id="IPR002110">
    <property type="entry name" value="Ankyrin_rpt"/>
</dbReference>
<dbReference type="SUPFAM" id="SSF48403">
    <property type="entry name" value="Ankyrin repeat"/>
    <property type="match status" value="1"/>
</dbReference>
<dbReference type="InterPro" id="IPR036770">
    <property type="entry name" value="Ankyrin_rpt-contain_sf"/>
</dbReference>
<evidence type="ECO:0000313" key="5">
    <source>
        <dbReference type="Proteomes" id="UP000235786"/>
    </source>
</evidence>
<dbReference type="Proteomes" id="UP000235786">
    <property type="component" value="Unassembled WGS sequence"/>
</dbReference>
<dbReference type="SMART" id="SM00248">
    <property type="entry name" value="ANK"/>
    <property type="match status" value="4"/>
</dbReference>
<dbReference type="OrthoDB" id="341259at2759"/>
<dbReference type="PANTHER" id="PTHR24121">
    <property type="entry name" value="NO MECHANORECEPTOR POTENTIAL C, ISOFORM D-RELATED"/>
    <property type="match status" value="1"/>
</dbReference>
<feature type="coiled-coil region" evidence="1">
    <location>
        <begin position="657"/>
        <end position="691"/>
    </location>
</feature>
<evidence type="ECO:0000256" key="1">
    <source>
        <dbReference type="SAM" id="Coils"/>
    </source>
</evidence>
<dbReference type="Gene3D" id="1.20.58.340">
    <property type="entry name" value="Magnesium transport protein CorA, transmembrane region"/>
    <property type="match status" value="1"/>
</dbReference>
<feature type="transmembrane region" description="Helical" evidence="3">
    <location>
        <begin position="703"/>
        <end position="731"/>
    </location>
</feature>
<protein>
    <submittedName>
        <fullName evidence="4">Ankyrin</fullName>
    </submittedName>
</protein>
<keyword evidence="1" id="KW-0175">Coiled coil</keyword>
<dbReference type="EMBL" id="KZ613944">
    <property type="protein sequence ID" value="PMD41123.1"/>
    <property type="molecule type" value="Genomic_DNA"/>
</dbReference>
<evidence type="ECO:0000256" key="2">
    <source>
        <dbReference type="SAM" id="MobiDB-lite"/>
    </source>
</evidence>
<name>A0A2J6RRN8_HYAVF</name>
<organism evidence="4 5">
    <name type="scientific">Hyaloscypha variabilis (strain UAMH 11265 / GT02V1 / F)</name>
    <name type="common">Meliniomyces variabilis</name>
    <dbReference type="NCBI Taxonomy" id="1149755"/>
    <lineage>
        <taxon>Eukaryota</taxon>
        <taxon>Fungi</taxon>
        <taxon>Dikarya</taxon>
        <taxon>Ascomycota</taxon>
        <taxon>Pezizomycotina</taxon>
        <taxon>Leotiomycetes</taxon>
        <taxon>Helotiales</taxon>
        <taxon>Hyaloscyphaceae</taxon>
        <taxon>Hyaloscypha</taxon>
        <taxon>Hyaloscypha variabilis</taxon>
    </lineage>
</organism>
<evidence type="ECO:0000256" key="3">
    <source>
        <dbReference type="SAM" id="Phobius"/>
    </source>
</evidence>
<proteinExistence type="predicted"/>
<keyword evidence="3" id="KW-0472">Membrane</keyword>
<feature type="region of interest" description="Disordered" evidence="2">
    <location>
        <begin position="373"/>
        <end position="396"/>
    </location>
</feature>
<keyword evidence="5" id="KW-1185">Reference proteome</keyword>
<feature type="transmembrane region" description="Helical" evidence="3">
    <location>
        <begin position="751"/>
        <end position="774"/>
    </location>
</feature>
<sequence>MDAVANEELKTALVLNQESVIKDYFENGKFKVNDPILDGLTALQYACSKGYWTMLQYLVTEAKAAWDTTTEDGNTTAHLACSNPVTVVNVLWKAVERVLRDRYKDERMDSKHADEAVDVVKKKFLNKQNHKGETCLHYALFNNSGTAVEYLVLNAKMDWSLTTKDGNTIGHYACKYSFDVSLKELWGLVECMLRDRFRDEEKDEEAIDEALYAEKKKFLNKQNNKGETCLHLAVQNRVAKENNIAWLFENGVDAALFNNDGKTAWEVWRGANDVLLGISELSWFFLRNAEQTALSGEQPEWFRNTSWGPGIKWNEWNKELLELDQDDPLFKYQWFYVPFNKIIILDEVQEALAPYELEDSRVREPLCAWESLGSSKKKDPTKENDRENDRRQKDNRDNEELLSLVMPYFYSEEVDVYSDKQIAVKKRQDQLAKISSSYYRFNGSEVKDLYPPVTLDEYCKPALAQDTLDGLNSEQVLTRAKRLRLLMVQQVWVWKIGNVVITAFPKEIYESKKIFDGSLGEISVLDDPFIGIGSLLSQLISIINRPAMAGLSEPVLNTFENAIIEVSTELKEYMNNPTGTKVVDIKVDQEISFYDKILDIREELGMIKSVMLQQENVWKNFISGVWPKYWSEGGNRERIAPDNKGDQADDRRNINRIARTQGQIEQLKERIQQLEEAAERVKDIIAIQLELKSKQASMKEAHATAIMSAAVFGFTLITIIFTPLGFAISLFGLPIEDFKKTGDDKYTSGYIGGWLTLTELVILALTLLAMWAVVRYGLKSSVRDLFGKGPKGQGVQKIRVQL</sequence>
<dbReference type="AlphaFoldDB" id="A0A2J6RRN8"/>
<keyword evidence="3" id="KW-0812">Transmembrane</keyword>
<dbReference type="Gene3D" id="1.25.40.20">
    <property type="entry name" value="Ankyrin repeat-containing domain"/>
    <property type="match status" value="2"/>
</dbReference>
<accession>A0A2J6RRN8</accession>
<reference evidence="4 5" key="1">
    <citation type="submission" date="2016-04" db="EMBL/GenBank/DDBJ databases">
        <title>A degradative enzymes factory behind the ericoid mycorrhizal symbiosis.</title>
        <authorList>
            <consortium name="DOE Joint Genome Institute"/>
            <person name="Martino E."/>
            <person name="Morin E."/>
            <person name="Grelet G."/>
            <person name="Kuo A."/>
            <person name="Kohler A."/>
            <person name="Daghino S."/>
            <person name="Barry K."/>
            <person name="Choi C."/>
            <person name="Cichocki N."/>
            <person name="Clum A."/>
            <person name="Copeland A."/>
            <person name="Hainaut M."/>
            <person name="Haridas S."/>
            <person name="Labutti K."/>
            <person name="Lindquist E."/>
            <person name="Lipzen A."/>
            <person name="Khouja H.-R."/>
            <person name="Murat C."/>
            <person name="Ohm R."/>
            <person name="Olson A."/>
            <person name="Spatafora J."/>
            <person name="Veneault-Fourrey C."/>
            <person name="Henrissat B."/>
            <person name="Grigoriev I."/>
            <person name="Martin F."/>
            <person name="Perotto S."/>
        </authorList>
    </citation>
    <scope>NUCLEOTIDE SEQUENCE [LARGE SCALE GENOMIC DNA]</scope>
    <source>
        <strain evidence="4 5">F</strain>
    </source>
</reference>
<feature type="compositionally biased region" description="Basic and acidic residues" evidence="2">
    <location>
        <begin position="376"/>
        <end position="396"/>
    </location>
</feature>
<dbReference type="Pfam" id="PF12796">
    <property type="entry name" value="Ank_2"/>
    <property type="match status" value="1"/>
</dbReference>
<gene>
    <name evidence="4" type="ORF">L207DRAFT_565107</name>
</gene>
<dbReference type="PANTHER" id="PTHR24121:SF23">
    <property type="entry name" value="NO MECHANORECEPTOR POTENTIAL C, ISOFORM H"/>
    <property type="match status" value="1"/>
</dbReference>
<evidence type="ECO:0000313" key="4">
    <source>
        <dbReference type="EMBL" id="PMD41123.1"/>
    </source>
</evidence>